<organism evidence="7 8">
    <name type="scientific">Handelsmanbacteria sp. (strain RIFCSPLOWO2_12_FULL_64_10)</name>
    <dbReference type="NCBI Taxonomy" id="1817868"/>
    <lineage>
        <taxon>Bacteria</taxon>
        <taxon>Candidatus Handelsmaniibacteriota</taxon>
    </lineage>
</organism>
<gene>
    <name evidence="5" type="primary">nuoH</name>
    <name evidence="7" type="ORF">A3F84_01990</name>
</gene>
<feature type="transmembrane region" description="Helical" evidence="5">
    <location>
        <begin position="169"/>
        <end position="188"/>
    </location>
</feature>
<dbReference type="GO" id="GO:0003954">
    <property type="term" value="F:NADH dehydrogenase activity"/>
    <property type="evidence" value="ECO:0007669"/>
    <property type="project" value="TreeGrafter"/>
</dbReference>
<dbReference type="GO" id="GO:0048038">
    <property type="term" value="F:quinone binding"/>
    <property type="evidence" value="ECO:0007669"/>
    <property type="project" value="UniProtKB-KW"/>
</dbReference>
<dbReference type="GO" id="GO:0009060">
    <property type="term" value="P:aerobic respiration"/>
    <property type="evidence" value="ECO:0007669"/>
    <property type="project" value="TreeGrafter"/>
</dbReference>
<keyword evidence="2 5" id="KW-0812">Transmembrane</keyword>
<keyword evidence="3 5" id="KW-1133">Transmembrane helix</keyword>
<feature type="transmembrane region" description="Helical" evidence="5">
    <location>
        <begin position="261"/>
        <end position="281"/>
    </location>
</feature>
<keyword evidence="5" id="KW-1003">Cell membrane</keyword>
<evidence type="ECO:0000313" key="8">
    <source>
        <dbReference type="Proteomes" id="UP000178606"/>
    </source>
</evidence>
<keyword evidence="5 6" id="KW-0520">NAD</keyword>
<comment type="similarity">
    <text evidence="5 6">Belongs to the complex I subunit 1 family.</text>
</comment>
<dbReference type="PROSITE" id="PS00668">
    <property type="entry name" value="COMPLEX1_ND1_2"/>
    <property type="match status" value="1"/>
</dbReference>
<dbReference type="HAMAP" id="MF_01350">
    <property type="entry name" value="NDH1_NuoH"/>
    <property type="match status" value="1"/>
</dbReference>
<comment type="subcellular location">
    <subcellularLocation>
        <location evidence="5 6">Cell membrane</location>
        <topology evidence="5 6">Multi-pass membrane protein</topology>
    </subcellularLocation>
    <subcellularLocation>
        <location evidence="1">Membrane</location>
        <topology evidence="1">Multi-pass membrane protein</topology>
    </subcellularLocation>
</comment>
<dbReference type="PANTHER" id="PTHR11432:SF3">
    <property type="entry name" value="NADH-UBIQUINONE OXIDOREDUCTASE CHAIN 1"/>
    <property type="match status" value="1"/>
</dbReference>
<dbReference type="Proteomes" id="UP000178606">
    <property type="component" value="Unassembled WGS sequence"/>
</dbReference>
<evidence type="ECO:0000256" key="3">
    <source>
        <dbReference type="ARBA" id="ARBA00022989"/>
    </source>
</evidence>
<feature type="transmembrane region" description="Helical" evidence="5">
    <location>
        <begin position="95"/>
        <end position="117"/>
    </location>
</feature>
<keyword evidence="5" id="KW-0830">Ubiquinone</keyword>
<feature type="transmembrane region" description="Helical" evidence="5">
    <location>
        <begin position="20"/>
        <end position="46"/>
    </location>
</feature>
<evidence type="ECO:0000313" key="7">
    <source>
        <dbReference type="EMBL" id="OGG46067.1"/>
    </source>
</evidence>
<sequence>MQALAQYLIQTFGLPVPLSVLSPLLGFMGGVVVLTAIAVQAMYLIWLERKVAAHMQDRLGPMLVGGWHGWAQSLADGIKLLLKEDIVPAAADRPLFLLAPLVVFVGSFAAFVCLPFGDRVIISDLNVGIFYIIAVTSFVVIGIIMAGWGSNNKWALFGAMRSAAQIVSYEIPVGLSLLAAVMAAGSLSMQEIVAAQDGGIHRWFAFRNPFLFVAFVIYFLASLSEVNRTPFDIPEAESELVAGYHTEYSGMRFSFFFLAEYANMFAVAAIAATLFLGGWQAPWGGGAPIFGVIWVIAKAHFLVFVQMWLRWTLPRLRVDQLMYIGWKVLTPFAFACIVGTGAWMLVFKQG</sequence>
<dbReference type="InterPro" id="IPR001694">
    <property type="entry name" value="NADH_UbQ_OxRdtase_su1/FPO"/>
</dbReference>
<keyword evidence="5" id="KW-1278">Translocase</keyword>
<evidence type="ECO:0000256" key="1">
    <source>
        <dbReference type="ARBA" id="ARBA00004141"/>
    </source>
</evidence>
<evidence type="ECO:0000256" key="4">
    <source>
        <dbReference type="ARBA" id="ARBA00023136"/>
    </source>
</evidence>
<dbReference type="GO" id="GO:0016655">
    <property type="term" value="F:oxidoreductase activity, acting on NAD(P)H, quinone or similar compound as acceptor"/>
    <property type="evidence" value="ECO:0007669"/>
    <property type="project" value="UniProtKB-UniRule"/>
</dbReference>
<dbReference type="EMBL" id="MFKF01000345">
    <property type="protein sequence ID" value="OGG46067.1"/>
    <property type="molecule type" value="Genomic_DNA"/>
</dbReference>
<dbReference type="GO" id="GO:0005886">
    <property type="term" value="C:plasma membrane"/>
    <property type="evidence" value="ECO:0007669"/>
    <property type="project" value="UniProtKB-SubCell"/>
</dbReference>
<comment type="caution">
    <text evidence="7">The sequence shown here is derived from an EMBL/GenBank/DDBJ whole genome shotgun (WGS) entry which is preliminary data.</text>
</comment>
<keyword evidence="4 5" id="KW-0472">Membrane</keyword>
<dbReference type="NCBIfam" id="NF004741">
    <property type="entry name" value="PRK06076.1-2"/>
    <property type="match status" value="1"/>
</dbReference>
<feature type="transmembrane region" description="Helical" evidence="5">
    <location>
        <begin position="321"/>
        <end position="346"/>
    </location>
</feature>
<proteinExistence type="inferred from homology"/>
<comment type="subunit">
    <text evidence="5">NDH-1 is composed of 14 different subunits. Subunits NuoA, H, J, K, L, M, N constitute the membrane sector of the complex.</text>
</comment>
<comment type="function">
    <text evidence="5">NDH-1 shuttles electrons from NADH, via FMN and iron-sulfur (Fe-S) centers, to quinones in the respiratory chain. The immediate electron acceptor for the enzyme in this species is believed to be ubiquinone. Couples the redox reaction to proton translocation (for every two electrons transferred, four hydrogen ions are translocated across the cytoplasmic membrane), and thus conserves the redox energy in a proton gradient. This subunit may bind ubiquinone.</text>
</comment>
<dbReference type="PANTHER" id="PTHR11432">
    <property type="entry name" value="NADH DEHYDROGENASE SUBUNIT 1"/>
    <property type="match status" value="1"/>
</dbReference>
<feature type="transmembrane region" description="Helical" evidence="5">
    <location>
        <begin position="287"/>
        <end position="309"/>
    </location>
</feature>
<feature type="transmembrane region" description="Helical" evidence="5">
    <location>
        <begin position="129"/>
        <end position="148"/>
    </location>
</feature>
<dbReference type="EC" id="7.1.1.-" evidence="5"/>
<evidence type="ECO:0000256" key="5">
    <source>
        <dbReference type="HAMAP-Rule" id="MF_01350"/>
    </source>
</evidence>
<dbReference type="Pfam" id="PF00146">
    <property type="entry name" value="NADHdh"/>
    <property type="match status" value="1"/>
</dbReference>
<feature type="transmembrane region" description="Helical" evidence="5">
    <location>
        <begin position="200"/>
        <end position="221"/>
    </location>
</feature>
<name>A0A1F6CAW1_HANXR</name>
<comment type="catalytic activity">
    <reaction evidence="5">
        <text>a quinone + NADH + 5 H(+)(in) = a quinol + NAD(+) + 4 H(+)(out)</text>
        <dbReference type="Rhea" id="RHEA:57888"/>
        <dbReference type="ChEBI" id="CHEBI:15378"/>
        <dbReference type="ChEBI" id="CHEBI:24646"/>
        <dbReference type="ChEBI" id="CHEBI:57540"/>
        <dbReference type="ChEBI" id="CHEBI:57945"/>
        <dbReference type="ChEBI" id="CHEBI:132124"/>
    </reaction>
</comment>
<evidence type="ECO:0000256" key="6">
    <source>
        <dbReference type="RuleBase" id="RU000471"/>
    </source>
</evidence>
<evidence type="ECO:0000256" key="2">
    <source>
        <dbReference type="ARBA" id="ARBA00022692"/>
    </source>
</evidence>
<dbReference type="InterPro" id="IPR018086">
    <property type="entry name" value="NADH_UbQ_OxRdtase_su1_CS"/>
</dbReference>
<accession>A0A1F6CAW1</accession>
<protein>
    <recommendedName>
        <fullName evidence="5">NADH-quinone oxidoreductase subunit H</fullName>
        <ecNumber evidence="5">7.1.1.-</ecNumber>
    </recommendedName>
    <alternativeName>
        <fullName evidence="5">NADH dehydrogenase I subunit H</fullName>
    </alternativeName>
    <alternativeName>
        <fullName evidence="5">NDH-1 subunit H</fullName>
    </alternativeName>
</protein>
<reference evidence="7 8" key="1">
    <citation type="journal article" date="2016" name="Nat. Commun.">
        <title>Thousands of microbial genomes shed light on interconnected biogeochemical processes in an aquifer system.</title>
        <authorList>
            <person name="Anantharaman K."/>
            <person name="Brown C.T."/>
            <person name="Hug L.A."/>
            <person name="Sharon I."/>
            <person name="Castelle C.J."/>
            <person name="Probst A.J."/>
            <person name="Thomas B.C."/>
            <person name="Singh A."/>
            <person name="Wilkins M.J."/>
            <person name="Karaoz U."/>
            <person name="Brodie E.L."/>
            <person name="Williams K.H."/>
            <person name="Hubbard S.S."/>
            <person name="Banfield J.F."/>
        </authorList>
    </citation>
    <scope>NUCLEOTIDE SEQUENCE [LARGE SCALE GENOMIC DNA]</scope>
    <source>
        <strain evidence="8">RIFCSPLOWO2_12_FULL_64_10</strain>
    </source>
</reference>
<keyword evidence="5" id="KW-0874">Quinone</keyword>
<dbReference type="AlphaFoldDB" id="A0A1F6CAW1"/>